<feature type="signal peptide" evidence="1">
    <location>
        <begin position="1"/>
        <end position="19"/>
    </location>
</feature>
<reference evidence="3 4" key="1">
    <citation type="submission" date="2016-12" db="EMBL/GenBank/DDBJ databases">
        <title>The new phylogeny of genus Mycobacterium.</title>
        <authorList>
            <person name="Tortoli E."/>
            <person name="Trovato A."/>
            <person name="Cirillo D.M."/>
        </authorList>
    </citation>
    <scope>NUCLEOTIDE SEQUENCE [LARGE SCALE GENOMIC DNA]</scope>
    <source>
        <strain evidence="3 4">DSM 44624</strain>
    </source>
</reference>
<evidence type="ECO:0008006" key="6">
    <source>
        <dbReference type="Google" id="ProtNLM"/>
    </source>
</evidence>
<reference evidence="2" key="3">
    <citation type="submission" date="2020-02" db="EMBL/GenBank/DDBJ databases">
        <authorList>
            <person name="Matsumoto Y."/>
            <person name="Motooka D."/>
            <person name="Nakamura S."/>
        </authorList>
    </citation>
    <scope>NUCLEOTIDE SEQUENCE</scope>
    <source>
        <strain evidence="2">JCM 12687</strain>
    </source>
</reference>
<reference evidence="2 5" key="2">
    <citation type="journal article" date="2019" name="Emerg. Microbes Infect.">
        <title>Comprehensive subspecies identification of 175 nontuberculous mycobacteria species based on 7547 genomic profiles.</title>
        <authorList>
            <person name="Matsumoto Y."/>
            <person name="Kinjo T."/>
            <person name="Motooka D."/>
            <person name="Nabeya D."/>
            <person name="Jung N."/>
            <person name="Uechi K."/>
            <person name="Horii T."/>
            <person name="Iida T."/>
            <person name="Fujita J."/>
            <person name="Nakamura S."/>
        </authorList>
    </citation>
    <scope>NUCLEOTIDE SEQUENCE [LARGE SCALE GENOMIC DNA]</scope>
    <source>
        <strain evidence="2 5">JCM 12687</strain>
    </source>
</reference>
<keyword evidence="5" id="KW-1185">Reference proteome</keyword>
<evidence type="ECO:0000313" key="4">
    <source>
        <dbReference type="Proteomes" id="UP000192441"/>
    </source>
</evidence>
<dbReference type="Proteomes" id="UP000467379">
    <property type="component" value="Chromosome"/>
</dbReference>
<dbReference type="EMBL" id="MVHM01000004">
    <property type="protein sequence ID" value="ORA38862.1"/>
    <property type="molecule type" value="Genomic_DNA"/>
</dbReference>
<organism evidence="3 4">
    <name type="scientific">Mycobacterium branderi</name>
    <dbReference type="NCBI Taxonomy" id="43348"/>
    <lineage>
        <taxon>Bacteria</taxon>
        <taxon>Bacillati</taxon>
        <taxon>Actinomycetota</taxon>
        <taxon>Actinomycetes</taxon>
        <taxon>Mycobacteriales</taxon>
        <taxon>Mycobacteriaceae</taxon>
        <taxon>Mycobacterium</taxon>
    </lineage>
</organism>
<evidence type="ECO:0000313" key="5">
    <source>
        <dbReference type="Proteomes" id="UP000467379"/>
    </source>
</evidence>
<dbReference type="Proteomes" id="UP000192441">
    <property type="component" value="Unassembled WGS sequence"/>
</dbReference>
<accession>A0A7I7W3Q1</accession>
<dbReference type="RefSeq" id="WP_083131286.1">
    <property type="nucleotide sequence ID" value="NZ_AP022606.1"/>
</dbReference>
<sequence>MRRAIAAVVAALWTVPATAGPLANADSDPHMPDVKIGYCPGGNGTKPIAAPYSATAYYCDGVPYADGSHWRYVQFPVPTSMIFNPEQVSFYGLHCVTGDELVSASMAPPGGCDGAV</sequence>
<dbReference type="OrthoDB" id="4735471at2"/>
<dbReference type="EMBL" id="AP022606">
    <property type="protein sequence ID" value="BBZ12204.1"/>
    <property type="molecule type" value="Genomic_DNA"/>
</dbReference>
<protein>
    <recommendedName>
        <fullName evidence="6">Secreted protein</fullName>
    </recommendedName>
</protein>
<evidence type="ECO:0000256" key="1">
    <source>
        <dbReference type="SAM" id="SignalP"/>
    </source>
</evidence>
<evidence type="ECO:0000313" key="3">
    <source>
        <dbReference type="EMBL" id="ORA38862.1"/>
    </source>
</evidence>
<gene>
    <name evidence="3" type="ORF">BST20_09895</name>
    <name evidence="2" type="ORF">MBRA_23990</name>
</gene>
<dbReference type="AlphaFoldDB" id="A0A7I7W3Q1"/>
<feature type="chain" id="PRO_5044657963" description="Secreted protein" evidence="1">
    <location>
        <begin position="20"/>
        <end position="116"/>
    </location>
</feature>
<name>A0A7I7W3Q1_9MYCO</name>
<proteinExistence type="predicted"/>
<keyword evidence="1" id="KW-0732">Signal</keyword>
<evidence type="ECO:0000313" key="2">
    <source>
        <dbReference type="EMBL" id="BBZ12204.1"/>
    </source>
</evidence>